<dbReference type="AlphaFoldDB" id="A0A3L5TQV9"/>
<reference evidence="2 3" key="1">
    <citation type="journal article" date="2016" name="PLoS ONE">
        <title>A First Insight into the Genome of the Filter-Feeder Mussel Mytilus galloprovincialis.</title>
        <authorList>
            <person name="Murgarella M."/>
            <person name="Puiu D."/>
            <person name="Novoa B."/>
            <person name="Figueras A."/>
            <person name="Posada D."/>
            <person name="Canchaya C."/>
        </authorList>
    </citation>
    <scope>NUCLEOTIDE SEQUENCE [LARGE SCALE GENOMIC DNA]</scope>
    <source>
        <tissue evidence="2">Muscle</tissue>
    </source>
</reference>
<evidence type="ECO:0000313" key="2">
    <source>
        <dbReference type="EMBL" id="OPL21518.1"/>
    </source>
</evidence>
<proteinExistence type="predicted"/>
<dbReference type="Proteomes" id="UP000266721">
    <property type="component" value="Unassembled WGS sequence"/>
</dbReference>
<keyword evidence="1" id="KW-0732">Signal</keyword>
<feature type="non-terminal residue" evidence="2">
    <location>
        <position position="1"/>
    </location>
</feature>
<organism evidence="2 3">
    <name type="scientific">Mytilus galloprovincialis</name>
    <name type="common">Mediterranean mussel</name>
    <dbReference type="NCBI Taxonomy" id="29158"/>
    <lineage>
        <taxon>Eukaryota</taxon>
        <taxon>Metazoa</taxon>
        <taxon>Spiralia</taxon>
        <taxon>Lophotrochozoa</taxon>
        <taxon>Mollusca</taxon>
        <taxon>Bivalvia</taxon>
        <taxon>Autobranchia</taxon>
        <taxon>Pteriomorphia</taxon>
        <taxon>Mytilida</taxon>
        <taxon>Mytiloidea</taxon>
        <taxon>Mytilidae</taxon>
        <taxon>Mytilinae</taxon>
        <taxon>Mytilus</taxon>
    </lineage>
</organism>
<protein>
    <submittedName>
        <fullName evidence="2">Uncharacterized protein</fullName>
    </submittedName>
</protein>
<feature type="signal peptide" evidence="1">
    <location>
        <begin position="1"/>
        <end position="15"/>
    </location>
</feature>
<accession>A0A3L5TQV9</accession>
<evidence type="ECO:0000256" key="1">
    <source>
        <dbReference type="SAM" id="SignalP"/>
    </source>
</evidence>
<name>A0A3L5TQV9_MYTGA</name>
<feature type="chain" id="PRO_5018144557" evidence="1">
    <location>
        <begin position="16"/>
        <end position="122"/>
    </location>
</feature>
<evidence type="ECO:0000313" key="3">
    <source>
        <dbReference type="Proteomes" id="UP000266721"/>
    </source>
</evidence>
<sequence length="122" mass="13933">MQIYVLFILISFSGGSIFIGVPESNWSTSSHVCSLPAIDKINTTDIFKKSSEYIHLKDVEKAWTGTVVKYTKWAAFIGKSRLSSTWEETISKIKPVRYKNIKFFAEHVLNLISNLTINPRFN</sequence>
<keyword evidence="3" id="KW-1185">Reference proteome</keyword>
<comment type="caution">
    <text evidence="2">The sequence shown here is derived from an EMBL/GenBank/DDBJ whole genome shotgun (WGS) entry which is preliminary data.</text>
</comment>
<dbReference type="EMBL" id="KV590941">
    <property type="protein sequence ID" value="OPL21518.1"/>
    <property type="molecule type" value="Genomic_DNA"/>
</dbReference>
<gene>
    <name evidence="2" type="ORF">AM593_04220</name>
</gene>